<dbReference type="EMBL" id="LR796399">
    <property type="protein sequence ID" value="CAB4142080.1"/>
    <property type="molecule type" value="Genomic_DNA"/>
</dbReference>
<proteinExistence type="predicted"/>
<name>A0A6J5MA80_9CAUD</name>
<sequence length="356" mass="40785">MNLIFARSPFIIDVNEVNMIGSKIDVYIGQGNSLPAQPTYILSKNSPSVTNYRTVYNISPFIREKINHNVYQSTYNVFGGNAPTSQWSKVRVVRYKRTMVGTSVLDTTDYIALDGYGFYEEGYNPQLVPYFLPQGTYYYNYDAIANFATDQLSRVGHFNFEGDNNYTVKYTNLVTGASNTSLVTSYGIKEFPRLYQAYYSAGNKVELSDDLGNLIATWYFRPIVECRYEPVVIDFVNKFGSWQREWFFKASFEQHEVKTTPYNLLQSNLVNYSVTQGQRKDFNINGQESIKVNSGSVNEVYYSTLLDIIMSERIMVNGKPAVVKSKSIAKLKDVNTKTFNYTLEFEYAFNTINNVI</sequence>
<organism evidence="1">
    <name type="scientific">uncultured Caudovirales phage</name>
    <dbReference type="NCBI Taxonomy" id="2100421"/>
    <lineage>
        <taxon>Viruses</taxon>
        <taxon>Duplodnaviria</taxon>
        <taxon>Heunggongvirae</taxon>
        <taxon>Uroviricota</taxon>
        <taxon>Caudoviricetes</taxon>
        <taxon>Peduoviridae</taxon>
        <taxon>Maltschvirus</taxon>
        <taxon>Maltschvirus maltsch</taxon>
    </lineage>
</organism>
<reference evidence="1" key="1">
    <citation type="submission" date="2020-04" db="EMBL/GenBank/DDBJ databases">
        <authorList>
            <person name="Chiriac C."/>
            <person name="Salcher M."/>
            <person name="Ghai R."/>
            <person name="Kavagutti S V."/>
        </authorList>
    </citation>
    <scope>NUCLEOTIDE SEQUENCE</scope>
</reference>
<evidence type="ECO:0000313" key="1">
    <source>
        <dbReference type="EMBL" id="CAB4142080.1"/>
    </source>
</evidence>
<accession>A0A6J5MA80</accession>
<protein>
    <submittedName>
        <fullName evidence="1">Uncharacterized protein</fullName>
    </submittedName>
</protein>
<gene>
    <name evidence="1" type="ORF">UFOVP425_32</name>
</gene>